<sequence length="192" mass="22233">MNFDNPAFVHERNLRRRGYGQYPSEEYADGPAPPALPVPNCCCGAPALVKQSRHPKTVGRAYYKCMFTWIDGPEKFDPRIRLFPYESAKLVPYHEFRRWIPPPPNPPAMTVDVRMAAARRCVKDPPLCHYNRAKYSPFFRCSLKTLDSWPVCEFNECVQGPRSVWSSDDEVRVYEAGQAPWPCTKYPEKRCK</sequence>
<dbReference type="OrthoDB" id="678732at2759"/>
<reference evidence="1" key="1">
    <citation type="submission" date="2020-07" db="EMBL/GenBank/DDBJ databases">
        <title>Genome sequence and genetic diversity analysis of an under-domesticated orphan crop, white fonio (Digitaria exilis).</title>
        <authorList>
            <person name="Bennetzen J.L."/>
            <person name="Chen S."/>
            <person name="Ma X."/>
            <person name="Wang X."/>
            <person name="Yssel A.E.J."/>
            <person name="Chaluvadi S.R."/>
            <person name="Johnson M."/>
            <person name="Gangashetty P."/>
            <person name="Hamidou F."/>
            <person name="Sanogo M.D."/>
            <person name="Zwaenepoel A."/>
            <person name="Wallace J."/>
            <person name="Van De Peer Y."/>
            <person name="Van Deynze A."/>
        </authorList>
    </citation>
    <scope>NUCLEOTIDE SEQUENCE</scope>
    <source>
        <tissue evidence="1">Leaves</tissue>
    </source>
</reference>
<evidence type="ECO:0000313" key="1">
    <source>
        <dbReference type="EMBL" id="KAF8651099.1"/>
    </source>
</evidence>
<dbReference type="EMBL" id="JACEFO010002690">
    <property type="protein sequence ID" value="KAF8651099.1"/>
    <property type="molecule type" value="Genomic_DNA"/>
</dbReference>
<protein>
    <submittedName>
        <fullName evidence="1">Uncharacterized protein</fullName>
    </submittedName>
</protein>
<keyword evidence="2" id="KW-1185">Reference proteome</keyword>
<dbReference type="Proteomes" id="UP000636709">
    <property type="component" value="Unassembled WGS sequence"/>
</dbReference>
<organism evidence="1 2">
    <name type="scientific">Digitaria exilis</name>
    <dbReference type="NCBI Taxonomy" id="1010633"/>
    <lineage>
        <taxon>Eukaryota</taxon>
        <taxon>Viridiplantae</taxon>
        <taxon>Streptophyta</taxon>
        <taxon>Embryophyta</taxon>
        <taxon>Tracheophyta</taxon>
        <taxon>Spermatophyta</taxon>
        <taxon>Magnoliopsida</taxon>
        <taxon>Liliopsida</taxon>
        <taxon>Poales</taxon>
        <taxon>Poaceae</taxon>
        <taxon>PACMAD clade</taxon>
        <taxon>Panicoideae</taxon>
        <taxon>Panicodae</taxon>
        <taxon>Paniceae</taxon>
        <taxon>Anthephorinae</taxon>
        <taxon>Digitaria</taxon>
    </lineage>
</organism>
<comment type="caution">
    <text evidence="1">The sequence shown here is derived from an EMBL/GenBank/DDBJ whole genome shotgun (WGS) entry which is preliminary data.</text>
</comment>
<evidence type="ECO:0000313" key="2">
    <source>
        <dbReference type="Proteomes" id="UP000636709"/>
    </source>
</evidence>
<name>A0A835A1A7_9POAL</name>
<proteinExistence type="predicted"/>
<accession>A0A835A1A7</accession>
<dbReference type="PANTHER" id="PTHR48127:SF1">
    <property type="entry name" value="ZINC FINGER GRF-TYPE DOMAIN-CONTAINING PROTEIN"/>
    <property type="match status" value="1"/>
</dbReference>
<dbReference type="AlphaFoldDB" id="A0A835A1A7"/>
<gene>
    <name evidence="1" type="ORF">HU200_063629</name>
</gene>
<dbReference type="PANTHER" id="PTHR48127">
    <property type="entry name" value="GRF-TYPE DOMAIN-CONTAINING PROTEIN"/>
    <property type="match status" value="1"/>
</dbReference>